<name>A0A9P0DZ59_NEZVI</name>
<dbReference type="Pfam" id="PF08242">
    <property type="entry name" value="Methyltransf_12"/>
    <property type="match status" value="1"/>
</dbReference>
<protein>
    <recommendedName>
        <fullName evidence="2">Methyltransferase type 12 domain-containing protein</fullName>
    </recommendedName>
</protein>
<evidence type="ECO:0000313" key="4">
    <source>
        <dbReference type="Proteomes" id="UP001152798"/>
    </source>
</evidence>
<dbReference type="Gene3D" id="3.40.50.150">
    <property type="entry name" value="Vaccinia Virus protein VP39"/>
    <property type="match status" value="1"/>
</dbReference>
<keyword evidence="4" id="KW-1185">Reference proteome</keyword>
<sequence>MYEDPSWYSKFSEDHQKETKWALGEFWDKLHWSADENVLDVGCGSGDATCNVLLPAVEASCSHLIGVDMSPQMVSYAQSKWARPKLFFKLLDVSTKEDPLETFDEDIRRSGGFDKIFSFFCLQWVKDKKRAADNIYRLLKPGGQGHILLVVRNFGGQMKVEITPHKTLNYSKGVIRCYDFQYMDLQEIKNELTPVIKDIVRIKSKRNGNEILTHNYIVTFPTPLPPETLQIGYETVRVQPYVPNPLRCFNCLGFSHPTSQCKKESVCVQCGQGRHGENIRCNLPAKCINCNGPHNALDRSCTEFKIQKEIKAIQINNKISLYEAKNMYREKNPIQLNKTFAEIAKNQNNTNRKVDVATQADILYSFSVTSTNSQINKPNEIISPDVQATPAISDRETARPQSTEVGSPAPTQTDPLLPSSSSHSSTLPASTSSLSSSSSSFPSAPLPNSSSLSSPTLSTSLTNLQSPNPDLATPPDDKSAENADVNRPLNDYIYMDNYGEVLCKYLTDAGLVVDDWKAIERKNAFVTKTDTDEEKTMRLRSVDPFVRLLPDEKKNEYLSELLETVKAEVSPKGATDYIGLHVLFRKN</sequence>
<organism evidence="3 4">
    <name type="scientific">Nezara viridula</name>
    <name type="common">Southern green stink bug</name>
    <name type="synonym">Cimex viridulus</name>
    <dbReference type="NCBI Taxonomy" id="85310"/>
    <lineage>
        <taxon>Eukaryota</taxon>
        <taxon>Metazoa</taxon>
        <taxon>Ecdysozoa</taxon>
        <taxon>Arthropoda</taxon>
        <taxon>Hexapoda</taxon>
        <taxon>Insecta</taxon>
        <taxon>Pterygota</taxon>
        <taxon>Neoptera</taxon>
        <taxon>Paraneoptera</taxon>
        <taxon>Hemiptera</taxon>
        <taxon>Heteroptera</taxon>
        <taxon>Panheteroptera</taxon>
        <taxon>Pentatomomorpha</taxon>
        <taxon>Pentatomoidea</taxon>
        <taxon>Pentatomidae</taxon>
        <taxon>Pentatominae</taxon>
        <taxon>Nezara</taxon>
    </lineage>
</organism>
<evidence type="ECO:0000256" key="1">
    <source>
        <dbReference type="SAM" id="MobiDB-lite"/>
    </source>
</evidence>
<gene>
    <name evidence="3" type="ORF">NEZAVI_LOCUS1926</name>
</gene>
<dbReference type="PANTHER" id="PTHR43861:SF1">
    <property type="entry name" value="TRANS-ACONITATE 2-METHYLTRANSFERASE"/>
    <property type="match status" value="1"/>
</dbReference>
<dbReference type="SUPFAM" id="SSF53335">
    <property type="entry name" value="S-adenosyl-L-methionine-dependent methyltransferases"/>
    <property type="match status" value="1"/>
</dbReference>
<feature type="region of interest" description="Disordered" evidence="1">
    <location>
        <begin position="374"/>
        <end position="484"/>
    </location>
</feature>
<dbReference type="InterPro" id="IPR013217">
    <property type="entry name" value="Methyltransf_12"/>
</dbReference>
<dbReference type="PANTHER" id="PTHR43861">
    <property type="entry name" value="TRANS-ACONITATE 2-METHYLTRANSFERASE-RELATED"/>
    <property type="match status" value="1"/>
</dbReference>
<dbReference type="AlphaFoldDB" id="A0A9P0DZ59"/>
<dbReference type="InterPro" id="IPR029063">
    <property type="entry name" value="SAM-dependent_MTases_sf"/>
</dbReference>
<evidence type="ECO:0000313" key="3">
    <source>
        <dbReference type="EMBL" id="CAH1390789.1"/>
    </source>
</evidence>
<reference evidence="3" key="1">
    <citation type="submission" date="2022-01" db="EMBL/GenBank/DDBJ databases">
        <authorList>
            <person name="King R."/>
        </authorList>
    </citation>
    <scope>NUCLEOTIDE SEQUENCE</scope>
</reference>
<feature type="compositionally biased region" description="Low complexity" evidence="1">
    <location>
        <begin position="415"/>
        <end position="467"/>
    </location>
</feature>
<dbReference type="CDD" id="cd02440">
    <property type="entry name" value="AdoMet_MTases"/>
    <property type="match status" value="1"/>
</dbReference>
<feature type="domain" description="Methyltransferase type 12" evidence="2">
    <location>
        <begin position="39"/>
        <end position="143"/>
    </location>
</feature>
<feature type="compositionally biased region" description="Polar residues" evidence="1">
    <location>
        <begin position="399"/>
        <end position="414"/>
    </location>
</feature>
<dbReference type="EMBL" id="OV725077">
    <property type="protein sequence ID" value="CAH1390789.1"/>
    <property type="molecule type" value="Genomic_DNA"/>
</dbReference>
<evidence type="ECO:0000259" key="2">
    <source>
        <dbReference type="Pfam" id="PF08242"/>
    </source>
</evidence>
<dbReference type="Proteomes" id="UP001152798">
    <property type="component" value="Chromosome 1"/>
</dbReference>
<accession>A0A9P0DZ59</accession>
<dbReference type="OrthoDB" id="66144at2759"/>
<proteinExistence type="predicted"/>